<comment type="caution">
    <text evidence="1">The sequence shown here is derived from an EMBL/GenBank/DDBJ whole genome shotgun (WGS) entry which is preliminary data.</text>
</comment>
<accession>A0A0F8EI32</accession>
<dbReference type="AlphaFoldDB" id="A0A0F8EI32"/>
<sequence length="232" mass="26269">IRDRFQSNLNNQVHKDTISVAIFPFKMQNNQMLMQHSLIQGLAKYSCYGLTVLPAASTQDCNDFKSISELVNNLRPDYYITGREITQGQKTKLFIELVVAQNHKLIEHISLDYSSGTESVILLPQIISLMVNKIPHIQINSENLNEIPSFDMALNYLNARHELQKFTPESLQKALSLFQICINNHPNYPQSYSGLAECYISLSQLGMFHQKLALDNAVTAIDKALELEPTNA</sequence>
<evidence type="ECO:0000313" key="2">
    <source>
        <dbReference type="Proteomes" id="UP000034399"/>
    </source>
</evidence>
<dbReference type="Proteomes" id="UP000034399">
    <property type="component" value="Unassembled WGS sequence"/>
</dbReference>
<proteinExistence type="predicted"/>
<organism evidence="1 2">
    <name type="scientific">Methanosarcina mazei</name>
    <name type="common">Methanosarcina frisia</name>
    <dbReference type="NCBI Taxonomy" id="2209"/>
    <lineage>
        <taxon>Archaea</taxon>
        <taxon>Methanobacteriati</taxon>
        <taxon>Methanobacteriota</taxon>
        <taxon>Stenosarchaea group</taxon>
        <taxon>Methanomicrobia</taxon>
        <taxon>Methanosarcinales</taxon>
        <taxon>Methanosarcinaceae</taxon>
        <taxon>Methanosarcina</taxon>
    </lineage>
</organism>
<gene>
    <name evidence="1" type="ORF">DU52_08245</name>
</gene>
<feature type="non-terminal residue" evidence="1">
    <location>
        <position position="232"/>
    </location>
</feature>
<dbReference type="Gene3D" id="1.25.40.10">
    <property type="entry name" value="Tetratricopeptide repeat domain"/>
    <property type="match status" value="1"/>
</dbReference>
<name>A0A0F8EI32_METMZ</name>
<reference evidence="1 2" key="1">
    <citation type="journal article" date="2015" name="ISME J.">
        <title>Genomic and phenotypic differentiation among Methanosarcina mazei populations from Columbia River sediment.</title>
        <authorList>
            <person name="Youngblut N.D."/>
            <person name="Wirth J.S."/>
            <person name="Henriksen J.R."/>
            <person name="Smith M."/>
            <person name="Simon H."/>
            <person name="Metcalf W.W."/>
            <person name="Whitaker R.J."/>
        </authorList>
    </citation>
    <scope>NUCLEOTIDE SEQUENCE [LARGE SCALE GENOMIC DNA]</scope>
    <source>
        <strain evidence="1 2">3.F.A.1A.1</strain>
    </source>
</reference>
<dbReference type="SUPFAM" id="SSF48452">
    <property type="entry name" value="TPR-like"/>
    <property type="match status" value="1"/>
</dbReference>
<protein>
    <recommendedName>
        <fullName evidence="3">Tetratricopeptide repeat protein</fullName>
    </recommendedName>
</protein>
<dbReference type="InterPro" id="IPR011990">
    <property type="entry name" value="TPR-like_helical_dom_sf"/>
</dbReference>
<feature type="non-terminal residue" evidence="1">
    <location>
        <position position="1"/>
    </location>
</feature>
<dbReference type="EMBL" id="JJPA01000182">
    <property type="protein sequence ID" value="KKG29814.1"/>
    <property type="molecule type" value="Genomic_DNA"/>
</dbReference>
<evidence type="ECO:0008006" key="3">
    <source>
        <dbReference type="Google" id="ProtNLM"/>
    </source>
</evidence>
<evidence type="ECO:0000313" key="1">
    <source>
        <dbReference type="EMBL" id="KKG29814.1"/>
    </source>
</evidence>